<dbReference type="InterPro" id="IPR000834">
    <property type="entry name" value="Peptidase_M14"/>
</dbReference>
<dbReference type="GO" id="GO:0006508">
    <property type="term" value="P:proteolysis"/>
    <property type="evidence" value="ECO:0007669"/>
    <property type="project" value="UniProtKB-KW"/>
</dbReference>
<accession>A0A1B1N9Z6</accession>
<evidence type="ECO:0000256" key="1">
    <source>
        <dbReference type="ARBA" id="ARBA00001947"/>
    </source>
</evidence>
<feature type="chain" id="PRO_5008527790" evidence="8">
    <location>
        <begin position="25"/>
        <end position="1011"/>
    </location>
</feature>
<evidence type="ECO:0000256" key="8">
    <source>
        <dbReference type="SAM" id="SignalP"/>
    </source>
</evidence>
<feature type="domain" description="Peptidase M14" evidence="9">
    <location>
        <begin position="378"/>
        <end position="703"/>
    </location>
</feature>
<dbReference type="Gene3D" id="3.40.630.10">
    <property type="entry name" value="Zn peptidases"/>
    <property type="match status" value="1"/>
</dbReference>
<dbReference type="Pfam" id="PF00246">
    <property type="entry name" value="Peptidase_M14"/>
    <property type="match status" value="1"/>
</dbReference>
<dbReference type="EMBL" id="CP014989">
    <property type="protein sequence ID" value="ANS78262.1"/>
    <property type="molecule type" value="Genomic_DNA"/>
</dbReference>
<dbReference type="GO" id="GO:0008270">
    <property type="term" value="F:zinc ion binding"/>
    <property type="evidence" value="ECO:0007669"/>
    <property type="project" value="InterPro"/>
</dbReference>
<dbReference type="PANTHER" id="PTHR11705">
    <property type="entry name" value="PROTEASE FAMILY M14 CARBOXYPEPTIDASE A,B"/>
    <property type="match status" value="1"/>
</dbReference>
<dbReference type="SMART" id="SM00631">
    <property type="entry name" value="Zn_pept"/>
    <property type="match status" value="1"/>
</dbReference>
<keyword evidence="6" id="KW-0482">Metalloprotease</keyword>
<organism evidence="10 11">
    <name type="scientific">Serinicoccus hydrothermalis</name>
    <dbReference type="NCBI Taxonomy" id="1758689"/>
    <lineage>
        <taxon>Bacteria</taxon>
        <taxon>Bacillati</taxon>
        <taxon>Actinomycetota</taxon>
        <taxon>Actinomycetes</taxon>
        <taxon>Micrococcales</taxon>
        <taxon>Ornithinimicrobiaceae</taxon>
        <taxon>Serinicoccus</taxon>
    </lineage>
</organism>
<dbReference type="RefSeq" id="WP_083190491.1">
    <property type="nucleotide sequence ID" value="NZ_CP014989.1"/>
</dbReference>
<comment type="cofactor">
    <cofactor evidence="1">
        <name>Zn(2+)</name>
        <dbReference type="ChEBI" id="CHEBI:29105"/>
    </cofactor>
</comment>
<sequence length="1011" mass="107502">MTRRTLATTLSAALVLAGSVTAAAAPGDADPPTASVDAELAAEETALVRLQLPNRQMLEQLVADGADLAGVPASAPDVRGEQVLADVVLTGAELTALQADGATLLQVIQREKEGTANFEASRAQAERRHQAGMTMQTTDEGRMLADVLVVDHAYWWESGGQTFLQVQVSTSATDDPDVQIEVEWETEDGESGTFQLFRYVDAGQYMFHYHQPEPLPSAPVSLTVTSSEGGTATADPAPWPGADVPELPEGYQQDFIDQYMTPSEIDERIDRLAAQYPDLVDVVELPNESLGYRRPAMALVGDPATAALAVESVAYGTDGMNGTEVVVADPGEPGQELTGVYEDGTLTLSLATDAEGAVTSTVDEVAAYINETFEETFRANAVTDGAATMTVVESVTLDDGLDASHLNPEGRTMRMMRIGEHRDGSRPGVLAYSQEHAREWVTPLATMEFAERMLANAATDEETAELLEEVEIFLVPVVNPDGANYSFYDYNFQRKNLSNHCEGAARDPRRQDQWGVDLNRNFTVGSVHDGYVGGSLNCLSGTYAGPEELSEPEALNTAWIGENYDNITHSMNVHSYGGYFMWSPGSYKVPGREPLPFPPAEDLQEFFDASQRIIEAISQHRGTVTWPANTGPVIDVLYSAGGNSADHMYYEHDIVAYNFEVGNDLWNPELERWEGVGFQPPFEEAHPESQEYAAGLVELVRIAADDAREDREDVTRLSGETRYETAVAIGQEAYPDSTTAVLVGGPDASMVDGLVAAPLGTALEAPVLLTDTDELSGATAQDLTDRGVTEVVVVGGDGAVGEEVVEAVEAMDIEVERVSGTNRYGTAVAVAEQLGADTDEVIVTSGLQDNLVDALAVSGPAAATGTPVLLVRQDGVPAVTAGALEDYDSSLVVGGDGAVGNEVLDELPDPLRVSGTGRWETAVAVADHFVAEGMDSSSVSIASGIQANMVDALPGGTLGQLILLSETDALPGATTTWLVGNEETEHAYVLGGDGALTETVVETLENILGGR</sequence>
<evidence type="ECO:0000256" key="4">
    <source>
        <dbReference type="ARBA" id="ARBA00022801"/>
    </source>
</evidence>
<evidence type="ECO:0000313" key="10">
    <source>
        <dbReference type="EMBL" id="ANS78262.1"/>
    </source>
</evidence>
<keyword evidence="11" id="KW-1185">Reference proteome</keyword>
<dbReference type="InterPro" id="IPR007253">
    <property type="entry name" value="Cell_wall-bd_2"/>
</dbReference>
<evidence type="ECO:0000256" key="2">
    <source>
        <dbReference type="ARBA" id="ARBA00005988"/>
    </source>
</evidence>
<dbReference type="STRING" id="1758689.SGUI_0866"/>
<reference evidence="10 11" key="1">
    <citation type="submission" date="2016-03" db="EMBL/GenBank/DDBJ databases">
        <title>Shallow-sea hydrothermal system.</title>
        <authorList>
            <person name="Tang K."/>
        </authorList>
    </citation>
    <scope>NUCLEOTIDE SEQUENCE [LARGE SCALE GENOMIC DNA]</scope>
    <source>
        <strain evidence="10 11">JLT9</strain>
    </source>
</reference>
<name>A0A1B1N9Z6_9MICO</name>
<gene>
    <name evidence="10" type="ORF">SGUI_0866</name>
</gene>
<evidence type="ECO:0000256" key="7">
    <source>
        <dbReference type="PROSITE-ProRule" id="PRU01379"/>
    </source>
</evidence>
<dbReference type="Pfam" id="PF04122">
    <property type="entry name" value="CW_binding_2"/>
    <property type="match status" value="3"/>
</dbReference>
<evidence type="ECO:0000256" key="5">
    <source>
        <dbReference type="ARBA" id="ARBA00022833"/>
    </source>
</evidence>
<dbReference type="PATRIC" id="fig|1758689.4.peg.898"/>
<evidence type="ECO:0000313" key="11">
    <source>
        <dbReference type="Proteomes" id="UP000092482"/>
    </source>
</evidence>
<feature type="active site" description="Proton donor/acceptor" evidence="7">
    <location>
        <position position="660"/>
    </location>
</feature>
<comment type="similarity">
    <text evidence="2 7">Belongs to the peptidase M14 family.</text>
</comment>
<feature type="signal peptide" evidence="8">
    <location>
        <begin position="1"/>
        <end position="24"/>
    </location>
</feature>
<keyword evidence="4" id="KW-0378">Hydrolase</keyword>
<dbReference type="GO" id="GO:0004181">
    <property type="term" value="F:metallocarboxypeptidase activity"/>
    <property type="evidence" value="ECO:0007669"/>
    <property type="project" value="InterPro"/>
</dbReference>
<protein>
    <submittedName>
        <fullName evidence="10">Carboxypeptidase B</fullName>
    </submittedName>
</protein>
<proteinExistence type="inferred from homology"/>
<dbReference type="Proteomes" id="UP000092482">
    <property type="component" value="Chromosome"/>
</dbReference>
<keyword evidence="5" id="KW-0862">Zinc</keyword>
<dbReference type="KEGG" id="serj:SGUI_0866"/>
<dbReference type="Gene3D" id="3.40.50.12090">
    <property type="match status" value="1"/>
</dbReference>
<dbReference type="SUPFAM" id="SSF53187">
    <property type="entry name" value="Zn-dependent exopeptidases"/>
    <property type="match status" value="1"/>
</dbReference>
<dbReference type="PANTHER" id="PTHR11705:SF143">
    <property type="entry name" value="SLL0236 PROTEIN"/>
    <property type="match status" value="1"/>
</dbReference>
<dbReference type="GO" id="GO:0005615">
    <property type="term" value="C:extracellular space"/>
    <property type="evidence" value="ECO:0007669"/>
    <property type="project" value="TreeGrafter"/>
</dbReference>
<dbReference type="AlphaFoldDB" id="A0A1B1N9Z6"/>
<dbReference type="PROSITE" id="PS52035">
    <property type="entry name" value="PEPTIDASE_M14"/>
    <property type="match status" value="1"/>
</dbReference>
<evidence type="ECO:0000256" key="6">
    <source>
        <dbReference type="ARBA" id="ARBA00023049"/>
    </source>
</evidence>
<keyword evidence="8" id="KW-0732">Signal</keyword>
<keyword evidence="10" id="KW-0121">Carboxypeptidase</keyword>
<evidence type="ECO:0000259" key="9">
    <source>
        <dbReference type="PROSITE" id="PS52035"/>
    </source>
</evidence>
<keyword evidence="3" id="KW-0645">Protease</keyword>
<evidence type="ECO:0000256" key="3">
    <source>
        <dbReference type="ARBA" id="ARBA00022670"/>
    </source>
</evidence>